<comment type="caution">
    <text evidence="2">The sequence shown here is derived from an EMBL/GenBank/DDBJ whole genome shotgun (WGS) entry which is preliminary data.</text>
</comment>
<dbReference type="Proteomes" id="UP000558488">
    <property type="component" value="Unassembled WGS sequence"/>
</dbReference>
<sequence>MHLVKNGVRGLVARWVRQCPQSTLGQAPGPTPEPGALSPVLEVLPGSPHKPPTVLKAQTLTADKEAENRLPLRGMPAQHPSARPFLGDSPELRPARQTRAEPSAAAPPERWTQSTGVFEYCAQVLRNTPT</sequence>
<gene>
    <name evidence="2" type="ORF">mPipKuh1_008459</name>
</gene>
<dbReference type="EMBL" id="JACAGB010000146">
    <property type="protein sequence ID" value="KAF6267414.1"/>
    <property type="molecule type" value="Genomic_DNA"/>
</dbReference>
<evidence type="ECO:0000313" key="2">
    <source>
        <dbReference type="EMBL" id="KAF6267414.1"/>
    </source>
</evidence>
<name>A0A7J7QU13_PIPKU</name>
<evidence type="ECO:0000256" key="1">
    <source>
        <dbReference type="SAM" id="MobiDB-lite"/>
    </source>
</evidence>
<reference evidence="2 3" key="1">
    <citation type="journal article" date="2020" name="Nature">
        <title>Six reference-quality genomes reveal evolution of bat adaptations.</title>
        <authorList>
            <person name="Jebb D."/>
            <person name="Huang Z."/>
            <person name="Pippel M."/>
            <person name="Hughes G.M."/>
            <person name="Lavrichenko K."/>
            <person name="Devanna P."/>
            <person name="Winkler S."/>
            <person name="Jermiin L.S."/>
            <person name="Skirmuntt E.C."/>
            <person name="Katzourakis A."/>
            <person name="Burkitt-Gray L."/>
            <person name="Ray D.A."/>
            <person name="Sullivan K.A.M."/>
            <person name="Roscito J.G."/>
            <person name="Kirilenko B.M."/>
            <person name="Davalos L.M."/>
            <person name="Corthals A.P."/>
            <person name="Power M.L."/>
            <person name="Jones G."/>
            <person name="Ransome R.D."/>
            <person name="Dechmann D.K.N."/>
            <person name="Locatelli A.G."/>
            <person name="Puechmaille S.J."/>
            <person name="Fedrigo O."/>
            <person name="Jarvis E.D."/>
            <person name="Hiller M."/>
            <person name="Vernes S.C."/>
            <person name="Myers E.W."/>
            <person name="Teeling E.C."/>
        </authorList>
    </citation>
    <scope>NUCLEOTIDE SEQUENCE [LARGE SCALE GENOMIC DNA]</scope>
    <source>
        <strain evidence="2">MPipKuh1</strain>
        <tissue evidence="2">Flight muscle</tissue>
    </source>
</reference>
<evidence type="ECO:0000313" key="3">
    <source>
        <dbReference type="Proteomes" id="UP000558488"/>
    </source>
</evidence>
<keyword evidence="3" id="KW-1185">Reference proteome</keyword>
<feature type="region of interest" description="Disordered" evidence="1">
    <location>
        <begin position="23"/>
        <end position="54"/>
    </location>
</feature>
<dbReference type="AlphaFoldDB" id="A0A7J7QU13"/>
<protein>
    <submittedName>
        <fullName evidence="2">Uncharacterized protein</fullName>
    </submittedName>
</protein>
<accession>A0A7J7QU13</accession>
<proteinExistence type="predicted"/>
<organism evidence="2 3">
    <name type="scientific">Pipistrellus kuhlii</name>
    <name type="common">Kuhl's pipistrelle</name>
    <dbReference type="NCBI Taxonomy" id="59472"/>
    <lineage>
        <taxon>Eukaryota</taxon>
        <taxon>Metazoa</taxon>
        <taxon>Chordata</taxon>
        <taxon>Craniata</taxon>
        <taxon>Vertebrata</taxon>
        <taxon>Euteleostomi</taxon>
        <taxon>Mammalia</taxon>
        <taxon>Eutheria</taxon>
        <taxon>Laurasiatheria</taxon>
        <taxon>Chiroptera</taxon>
        <taxon>Yangochiroptera</taxon>
        <taxon>Vespertilionidae</taxon>
        <taxon>Pipistrellus</taxon>
    </lineage>
</organism>
<feature type="compositionally biased region" description="Low complexity" evidence="1">
    <location>
        <begin position="100"/>
        <end position="109"/>
    </location>
</feature>
<feature type="region of interest" description="Disordered" evidence="1">
    <location>
        <begin position="73"/>
        <end position="112"/>
    </location>
</feature>